<accession>A0AA88USG7</accession>
<dbReference type="Gene3D" id="1.20.1110.10">
    <property type="entry name" value="Calcium-transporting ATPase, transmembrane domain"/>
    <property type="match status" value="2"/>
</dbReference>
<gene>
    <name evidence="11" type="ORF">RJ640_011498</name>
</gene>
<evidence type="ECO:0000313" key="12">
    <source>
        <dbReference type="Proteomes" id="UP001187471"/>
    </source>
</evidence>
<evidence type="ECO:0000256" key="2">
    <source>
        <dbReference type="ARBA" id="ARBA00022692"/>
    </source>
</evidence>
<dbReference type="SUPFAM" id="SSF81653">
    <property type="entry name" value="Calcium ATPase, transduction domain A"/>
    <property type="match status" value="1"/>
</dbReference>
<feature type="transmembrane region" description="Helical" evidence="8">
    <location>
        <begin position="193"/>
        <end position="210"/>
    </location>
</feature>
<dbReference type="Proteomes" id="UP001187471">
    <property type="component" value="Unassembled WGS sequence"/>
</dbReference>
<evidence type="ECO:0000256" key="4">
    <source>
        <dbReference type="ARBA" id="ARBA00022837"/>
    </source>
</evidence>
<dbReference type="InterPro" id="IPR008250">
    <property type="entry name" value="ATPase_P-typ_transduc_dom_A_sf"/>
</dbReference>
<keyword evidence="4" id="KW-0106">Calcium</keyword>
<comment type="caution">
    <text evidence="11">The sequence shown here is derived from an EMBL/GenBank/DDBJ whole genome shotgun (WGS) entry which is preliminary data.</text>
</comment>
<dbReference type="AlphaFoldDB" id="A0AA88USG7"/>
<feature type="domain" description="Cation-transporting P-type ATPase C-terminal" evidence="10">
    <location>
        <begin position="687"/>
        <end position="853"/>
    </location>
</feature>
<feature type="transmembrane region" description="Helical" evidence="8">
    <location>
        <begin position="222"/>
        <end position="243"/>
    </location>
</feature>
<evidence type="ECO:0000256" key="8">
    <source>
        <dbReference type="SAM" id="Phobius"/>
    </source>
</evidence>
<keyword evidence="7 8" id="KW-0472">Membrane</keyword>
<evidence type="ECO:0000259" key="10">
    <source>
        <dbReference type="Pfam" id="PF00689"/>
    </source>
</evidence>
<evidence type="ECO:0000256" key="5">
    <source>
        <dbReference type="ARBA" id="ARBA00022842"/>
    </source>
</evidence>
<feature type="transmembrane region" description="Helical" evidence="8">
    <location>
        <begin position="801"/>
        <end position="820"/>
    </location>
</feature>
<name>A0AA88USG7_9ASTE</name>
<keyword evidence="6 8" id="KW-1133">Transmembrane helix</keyword>
<keyword evidence="12" id="KW-1185">Reference proteome</keyword>
<evidence type="ECO:0000313" key="11">
    <source>
        <dbReference type="EMBL" id="KAK2986057.1"/>
    </source>
</evidence>
<comment type="subcellular location">
    <subcellularLocation>
        <location evidence="1">Membrane</location>
    </subcellularLocation>
</comment>
<protein>
    <recommendedName>
        <fullName evidence="13">Calcium-transporting ATPase</fullName>
    </recommendedName>
</protein>
<keyword evidence="5" id="KW-0460">Magnesium</keyword>
<feature type="transmembrane region" description="Helical" evidence="8">
    <location>
        <begin position="688"/>
        <end position="706"/>
    </location>
</feature>
<dbReference type="InterPro" id="IPR006068">
    <property type="entry name" value="ATPase_P-typ_cation-transptr_C"/>
</dbReference>
<feature type="domain" description="P-type ATPase A" evidence="9">
    <location>
        <begin position="265"/>
        <end position="357"/>
    </location>
</feature>
<dbReference type="InterPro" id="IPR036412">
    <property type="entry name" value="HAD-like_sf"/>
</dbReference>
<evidence type="ECO:0000256" key="6">
    <source>
        <dbReference type="ARBA" id="ARBA00022989"/>
    </source>
</evidence>
<dbReference type="Gene3D" id="3.40.50.1000">
    <property type="entry name" value="HAD superfamily/HAD-like"/>
    <property type="match status" value="1"/>
</dbReference>
<feature type="transmembrane region" description="Helical" evidence="8">
    <location>
        <begin position="386"/>
        <end position="404"/>
    </location>
</feature>
<sequence length="885" mass="99486">MVIKPTKSCHKLWRVAFTAVRFSRELLALLITAKKRRNHKRWRLAFAGICCTRFWVSLTKRTSPHQRWRMAFATIYSSRILISLLEEVDAKNNENALHDVPPISIVVDSSRESSSLFKVDQESLAALVKDKNLDHLRRLGGVEGILSDLYSDAQAGIHGDVEDLRHRSQIYGSNTYKTFRVSCFQVSEIYKSFSFYIILFVAAYLFWYGIHYHGLRSGWKLGGYTTIFCFVSGISLSLTNFGVEKFFEKSLNEVEKATRGLGHLVDVVRNGMKKQISETQIVVGDIVHLETGDQVPADGLFLSGQSLKVNESSLGDPSQNFVEVNCNLNPFLFSRTNVIDGSARMLVTAVGMNTRWGDEKSSTNHNKKTPLQARVHNLETLARRKVCFTVTSLVLVVSLARLFSGNTKYGGSSEFIGGKTSVSDTFYHVTGIIAVTHVMAEAMDLDSFSWVVMICLALSIKRMIRGKVFIPEPLACETMASVSSIVTDKAAASMLKGSRQFEDLKAGVSIKIITEEDISTATTIATEWGILQPNQDTNIGAVTTGEEFRNYTPEERREKVDGILVMAQCSPLDKLLMVQCLKQKGHVIAVAGNLTDDVLTSKEADVRIFMRIQGDCLIGKKRSDIVTMDDNFDSVMMVLKQGRSILNNTQKHIQFQFTATVVSLLNSFIFVVTASWSPNIDDRLVHTLVQLLWVNQIMGLFAAMAFGTEQPGEELMEKPPVDRSQPLVTNIMWRNMAAQVVYQIVILEILDFRGQSIFQVNDEVNDTMSFVVLIFFQVVNMFNARKLDEKNIFTGIRKNRVFIAIVATIIVLEVVMVELLHQFMSFQRLDWLQWMVCIGVSFASWPIGLVVKFVPVPDKPFPSFLGLFSTLFKFKPDSQTIPRSD</sequence>
<dbReference type="GO" id="GO:0046872">
    <property type="term" value="F:metal ion binding"/>
    <property type="evidence" value="ECO:0007669"/>
    <property type="project" value="UniProtKB-KW"/>
</dbReference>
<reference evidence="11" key="1">
    <citation type="submission" date="2022-12" db="EMBL/GenBank/DDBJ databases">
        <title>Draft genome assemblies for two species of Escallonia (Escalloniales).</title>
        <authorList>
            <person name="Chanderbali A."/>
            <person name="Dervinis C."/>
            <person name="Anghel I."/>
            <person name="Soltis D."/>
            <person name="Soltis P."/>
            <person name="Zapata F."/>
        </authorList>
    </citation>
    <scope>NUCLEOTIDE SEQUENCE</scope>
    <source>
        <strain evidence="11">UCBG92.1500</strain>
        <tissue evidence="11">Leaf</tissue>
    </source>
</reference>
<dbReference type="SUPFAM" id="SSF81665">
    <property type="entry name" value="Calcium ATPase, transmembrane domain M"/>
    <property type="match status" value="1"/>
</dbReference>
<dbReference type="GO" id="GO:0005886">
    <property type="term" value="C:plasma membrane"/>
    <property type="evidence" value="ECO:0007669"/>
    <property type="project" value="TreeGrafter"/>
</dbReference>
<dbReference type="SUPFAM" id="SSF56784">
    <property type="entry name" value="HAD-like"/>
    <property type="match status" value="1"/>
</dbReference>
<dbReference type="PANTHER" id="PTHR24093:SF509">
    <property type="entry name" value="CALCIUM-TRANSPORTING ATPASE"/>
    <property type="match status" value="1"/>
</dbReference>
<dbReference type="InterPro" id="IPR023298">
    <property type="entry name" value="ATPase_P-typ_TM_dom_sf"/>
</dbReference>
<dbReference type="GO" id="GO:0005388">
    <property type="term" value="F:P-type calcium transporter activity"/>
    <property type="evidence" value="ECO:0007669"/>
    <property type="project" value="TreeGrafter"/>
</dbReference>
<dbReference type="InterPro" id="IPR059000">
    <property type="entry name" value="ATPase_P-type_domA"/>
</dbReference>
<keyword evidence="2 8" id="KW-0812">Transmembrane</keyword>
<evidence type="ECO:0000256" key="7">
    <source>
        <dbReference type="ARBA" id="ARBA00023136"/>
    </source>
</evidence>
<dbReference type="PANTHER" id="PTHR24093">
    <property type="entry name" value="CATION TRANSPORTING ATPASE"/>
    <property type="match status" value="1"/>
</dbReference>
<keyword evidence="3" id="KW-0479">Metal-binding</keyword>
<evidence type="ECO:0000256" key="3">
    <source>
        <dbReference type="ARBA" id="ARBA00022723"/>
    </source>
</evidence>
<dbReference type="Pfam" id="PF00122">
    <property type="entry name" value="E1-E2_ATPase"/>
    <property type="match status" value="1"/>
</dbReference>
<feature type="transmembrane region" description="Helical" evidence="8">
    <location>
        <begin position="767"/>
        <end position="785"/>
    </location>
</feature>
<feature type="transmembrane region" description="Helical" evidence="8">
    <location>
        <begin position="832"/>
        <end position="854"/>
    </location>
</feature>
<dbReference type="EMBL" id="JAVXUO010001093">
    <property type="protein sequence ID" value="KAK2986057.1"/>
    <property type="molecule type" value="Genomic_DNA"/>
</dbReference>
<proteinExistence type="predicted"/>
<feature type="transmembrane region" description="Helical" evidence="8">
    <location>
        <begin position="653"/>
        <end position="676"/>
    </location>
</feature>
<evidence type="ECO:0008006" key="13">
    <source>
        <dbReference type="Google" id="ProtNLM"/>
    </source>
</evidence>
<dbReference type="Pfam" id="PF00689">
    <property type="entry name" value="Cation_ATPase_C"/>
    <property type="match status" value="1"/>
</dbReference>
<evidence type="ECO:0000256" key="1">
    <source>
        <dbReference type="ARBA" id="ARBA00004370"/>
    </source>
</evidence>
<dbReference type="Gene3D" id="2.70.150.10">
    <property type="entry name" value="Calcium-transporting ATPase, cytoplasmic transduction domain A"/>
    <property type="match status" value="1"/>
</dbReference>
<dbReference type="InterPro" id="IPR023214">
    <property type="entry name" value="HAD_sf"/>
</dbReference>
<evidence type="ECO:0000259" key="9">
    <source>
        <dbReference type="Pfam" id="PF00122"/>
    </source>
</evidence>
<organism evidence="11 12">
    <name type="scientific">Escallonia rubra</name>
    <dbReference type="NCBI Taxonomy" id="112253"/>
    <lineage>
        <taxon>Eukaryota</taxon>
        <taxon>Viridiplantae</taxon>
        <taxon>Streptophyta</taxon>
        <taxon>Embryophyta</taxon>
        <taxon>Tracheophyta</taxon>
        <taxon>Spermatophyta</taxon>
        <taxon>Magnoliopsida</taxon>
        <taxon>eudicotyledons</taxon>
        <taxon>Gunneridae</taxon>
        <taxon>Pentapetalae</taxon>
        <taxon>asterids</taxon>
        <taxon>campanulids</taxon>
        <taxon>Escalloniales</taxon>
        <taxon>Escalloniaceae</taxon>
        <taxon>Escallonia</taxon>
    </lineage>
</organism>